<dbReference type="EMBL" id="PCSU01000053">
    <property type="protein sequence ID" value="PIP56434.1"/>
    <property type="molecule type" value="Genomic_DNA"/>
</dbReference>
<dbReference type="GO" id="GO:0005737">
    <property type="term" value="C:cytoplasm"/>
    <property type="evidence" value="ECO:0007669"/>
    <property type="project" value="UniProtKB-SubCell"/>
</dbReference>
<keyword evidence="8 9" id="KW-0238">DNA-binding</keyword>
<gene>
    <name evidence="9" type="primary">recF</name>
    <name evidence="11" type="ORF">COX05_02920</name>
</gene>
<dbReference type="PANTHER" id="PTHR32182">
    <property type="entry name" value="DNA REPLICATION AND REPAIR PROTEIN RECF"/>
    <property type="match status" value="1"/>
</dbReference>
<dbReference type="GO" id="GO:0006302">
    <property type="term" value="P:double-strand break repair"/>
    <property type="evidence" value="ECO:0007669"/>
    <property type="project" value="TreeGrafter"/>
</dbReference>
<proteinExistence type="inferred from homology"/>
<dbReference type="InterPro" id="IPR001238">
    <property type="entry name" value="DNA-binding_RecF"/>
</dbReference>
<dbReference type="InterPro" id="IPR003395">
    <property type="entry name" value="RecF/RecN/SMC_N"/>
</dbReference>
<dbReference type="GO" id="GO:0000731">
    <property type="term" value="P:DNA synthesis involved in DNA repair"/>
    <property type="evidence" value="ECO:0007669"/>
    <property type="project" value="TreeGrafter"/>
</dbReference>
<evidence type="ECO:0000313" key="11">
    <source>
        <dbReference type="EMBL" id="PIP56434.1"/>
    </source>
</evidence>
<dbReference type="AlphaFoldDB" id="A0A2H0BFM9"/>
<dbReference type="InterPro" id="IPR018078">
    <property type="entry name" value="DNA-binding_RecF_CS"/>
</dbReference>
<dbReference type="SUPFAM" id="SSF52540">
    <property type="entry name" value="P-loop containing nucleoside triphosphate hydrolases"/>
    <property type="match status" value="1"/>
</dbReference>
<evidence type="ECO:0000256" key="9">
    <source>
        <dbReference type="HAMAP-Rule" id="MF_00365"/>
    </source>
</evidence>
<evidence type="ECO:0000259" key="10">
    <source>
        <dbReference type="Pfam" id="PF02463"/>
    </source>
</evidence>
<keyword evidence="7 9" id="KW-0067">ATP-binding</keyword>
<keyword evidence="4 9" id="KW-0963">Cytoplasm</keyword>
<comment type="caution">
    <text evidence="9">Lacks conserved residue(s) required for the propagation of feature annotation.</text>
</comment>
<feature type="domain" description="RecF/RecN/SMC N-terminal" evidence="10">
    <location>
        <begin position="6"/>
        <end position="343"/>
    </location>
</feature>
<dbReference type="GO" id="GO:0009432">
    <property type="term" value="P:SOS response"/>
    <property type="evidence" value="ECO:0007669"/>
    <property type="project" value="UniProtKB-UniRule"/>
</dbReference>
<dbReference type="Gene3D" id="3.40.50.300">
    <property type="entry name" value="P-loop containing nucleotide triphosphate hydrolases"/>
    <property type="match status" value="1"/>
</dbReference>
<keyword evidence="5 9" id="KW-0235">DNA replication</keyword>
<evidence type="ECO:0000256" key="5">
    <source>
        <dbReference type="ARBA" id="ARBA00022705"/>
    </source>
</evidence>
<keyword evidence="9" id="KW-0234">DNA repair</keyword>
<sequence length="367" mass="41377">MITMIIDSLTIKNFRSFDSYSTKFNPQLNIIVAPNGAGKSNLLEAIGLIGTGSSVRTSKSREAILWGEHVARVEVLLETATKLAVSITASKKHFFVGGSETNFRDFMPHVSVVYFQPHDLRLVSGGPHNRRLFLDRTLSTINSTYLLVRGEYLKLLTQRNALLKSGRYDEMLFTVIEDPLVERAIDMIIARNNLVSRMNTALLPQEIVLEYLPSPQAMRELLQESAGKGEENLRTTLREYLREKFRELREKEATLGFSLIGPQRDDVKVLIIDPLAPDGLKDILTFGSRGQQRVAVIRLLFTTADIIEQSRGERPILLLDDVFSELDARNRELILHTITKQQTFITAPDESEISMLDFSDASRISIG</sequence>
<dbReference type="PROSITE" id="PS00617">
    <property type="entry name" value="RECF_1"/>
    <property type="match status" value="1"/>
</dbReference>
<evidence type="ECO:0000256" key="6">
    <source>
        <dbReference type="ARBA" id="ARBA00022741"/>
    </source>
</evidence>
<organism evidence="11 12">
    <name type="scientific">candidate division WWE3 bacterium CG22_combo_CG10-13_8_21_14_all_39_12</name>
    <dbReference type="NCBI Taxonomy" id="1975094"/>
    <lineage>
        <taxon>Bacteria</taxon>
        <taxon>Katanobacteria</taxon>
    </lineage>
</organism>
<keyword evidence="9" id="KW-0227">DNA damage</keyword>
<name>A0A2H0BFM9_UNCKA</name>
<dbReference type="GO" id="GO:0003697">
    <property type="term" value="F:single-stranded DNA binding"/>
    <property type="evidence" value="ECO:0007669"/>
    <property type="project" value="UniProtKB-UniRule"/>
</dbReference>
<dbReference type="GO" id="GO:0006260">
    <property type="term" value="P:DNA replication"/>
    <property type="evidence" value="ECO:0007669"/>
    <property type="project" value="UniProtKB-UniRule"/>
</dbReference>
<dbReference type="PANTHER" id="PTHR32182:SF0">
    <property type="entry name" value="DNA REPLICATION AND REPAIR PROTEIN RECF"/>
    <property type="match status" value="1"/>
</dbReference>
<dbReference type="Pfam" id="PF02463">
    <property type="entry name" value="SMC_N"/>
    <property type="match status" value="1"/>
</dbReference>
<comment type="subcellular location">
    <subcellularLocation>
        <location evidence="1 9">Cytoplasm</location>
    </subcellularLocation>
</comment>
<comment type="function">
    <text evidence="9">The RecF protein is involved in DNA metabolism; it is required for DNA replication and normal SOS inducibility. RecF binds preferentially to single-stranded, linear DNA. It also seems to bind ATP.</text>
</comment>
<evidence type="ECO:0000313" key="12">
    <source>
        <dbReference type="Proteomes" id="UP000228495"/>
    </source>
</evidence>
<comment type="similarity">
    <text evidence="2 9">Belongs to the RecF family.</text>
</comment>
<evidence type="ECO:0000256" key="3">
    <source>
        <dbReference type="ARBA" id="ARBA00020170"/>
    </source>
</evidence>
<dbReference type="GO" id="GO:0005524">
    <property type="term" value="F:ATP binding"/>
    <property type="evidence" value="ECO:0007669"/>
    <property type="project" value="UniProtKB-UniRule"/>
</dbReference>
<protein>
    <recommendedName>
        <fullName evidence="3 9">DNA replication and repair protein RecF</fullName>
    </recommendedName>
</protein>
<dbReference type="Gene3D" id="1.20.1050.90">
    <property type="entry name" value="RecF/RecN/SMC, N-terminal domain"/>
    <property type="match status" value="1"/>
</dbReference>
<dbReference type="Proteomes" id="UP000228495">
    <property type="component" value="Unassembled WGS sequence"/>
</dbReference>
<accession>A0A2H0BFM9</accession>
<dbReference type="NCBIfam" id="TIGR00611">
    <property type="entry name" value="recf"/>
    <property type="match status" value="1"/>
</dbReference>
<dbReference type="InterPro" id="IPR027417">
    <property type="entry name" value="P-loop_NTPase"/>
</dbReference>
<reference evidence="11 12" key="1">
    <citation type="submission" date="2017-09" db="EMBL/GenBank/DDBJ databases">
        <title>Depth-based differentiation of microbial function through sediment-hosted aquifers and enrichment of novel symbionts in the deep terrestrial subsurface.</title>
        <authorList>
            <person name="Probst A.J."/>
            <person name="Ladd B."/>
            <person name="Jarett J.K."/>
            <person name="Geller-Mcgrath D.E."/>
            <person name="Sieber C.M."/>
            <person name="Emerson J.B."/>
            <person name="Anantharaman K."/>
            <person name="Thomas B.C."/>
            <person name="Malmstrom R."/>
            <person name="Stieglmeier M."/>
            <person name="Klingl A."/>
            <person name="Woyke T."/>
            <person name="Ryan C.M."/>
            <person name="Banfield J.F."/>
        </authorList>
    </citation>
    <scope>NUCLEOTIDE SEQUENCE [LARGE SCALE GENOMIC DNA]</scope>
    <source>
        <strain evidence="11">CG22_combo_CG10-13_8_21_14_all_39_12</strain>
    </source>
</reference>
<evidence type="ECO:0000256" key="8">
    <source>
        <dbReference type="ARBA" id="ARBA00023125"/>
    </source>
</evidence>
<evidence type="ECO:0000256" key="4">
    <source>
        <dbReference type="ARBA" id="ARBA00022490"/>
    </source>
</evidence>
<dbReference type="InterPro" id="IPR042174">
    <property type="entry name" value="RecF_2"/>
</dbReference>
<evidence type="ECO:0000256" key="1">
    <source>
        <dbReference type="ARBA" id="ARBA00004496"/>
    </source>
</evidence>
<evidence type="ECO:0000256" key="2">
    <source>
        <dbReference type="ARBA" id="ARBA00008016"/>
    </source>
</evidence>
<keyword evidence="9" id="KW-0742">SOS response</keyword>
<evidence type="ECO:0000256" key="7">
    <source>
        <dbReference type="ARBA" id="ARBA00022840"/>
    </source>
</evidence>
<keyword evidence="6 9" id="KW-0547">Nucleotide-binding</keyword>
<comment type="caution">
    <text evidence="11">The sequence shown here is derived from an EMBL/GenBank/DDBJ whole genome shotgun (WGS) entry which is preliminary data.</text>
</comment>
<dbReference type="HAMAP" id="MF_00365">
    <property type="entry name" value="RecF"/>
    <property type="match status" value="1"/>
</dbReference>